<feature type="region of interest" description="Disordered" evidence="1">
    <location>
        <begin position="1"/>
        <end position="26"/>
    </location>
</feature>
<feature type="region of interest" description="Disordered" evidence="1">
    <location>
        <begin position="55"/>
        <end position="91"/>
    </location>
</feature>
<reference evidence="3" key="1">
    <citation type="journal article" date="2005" name="Nature">
        <title>The map-based sequence of the rice genome.</title>
        <authorList>
            <consortium name="International rice genome sequencing project (IRGSP)"/>
            <person name="Matsumoto T."/>
            <person name="Wu J."/>
            <person name="Kanamori H."/>
            <person name="Katayose Y."/>
            <person name="Fujisawa M."/>
            <person name="Namiki N."/>
            <person name="Mizuno H."/>
            <person name="Yamamoto K."/>
            <person name="Antonio B.A."/>
            <person name="Baba T."/>
            <person name="Sakata K."/>
            <person name="Nagamura Y."/>
            <person name="Aoki H."/>
            <person name="Arikawa K."/>
            <person name="Arita K."/>
            <person name="Bito T."/>
            <person name="Chiden Y."/>
            <person name="Fujitsuka N."/>
            <person name="Fukunaka R."/>
            <person name="Hamada M."/>
            <person name="Harada C."/>
            <person name="Hayashi A."/>
            <person name="Hijishita S."/>
            <person name="Honda M."/>
            <person name="Hosokawa S."/>
            <person name="Ichikawa Y."/>
            <person name="Idonuma A."/>
            <person name="Iijima M."/>
            <person name="Ikeda M."/>
            <person name="Ikeno M."/>
            <person name="Ito K."/>
            <person name="Ito S."/>
            <person name="Ito T."/>
            <person name="Ito Y."/>
            <person name="Ito Y."/>
            <person name="Iwabuchi A."/>
            <person name="Kamiya K."/>
            <person name="Karasawa W."/>
            <person name="Kurita K."/>
            <person name="Katagiri S."/>
            <person name="Kikuta A."/>
            <person name="Kobayashi H."/>
            <person name="Kobayashi N."/>
            <person name="Machita K."/>
            <person name="Maehara T."/>
            <person name="Masukawa M."/>
            <person name="Mizubayashi T."/>
            <person name="Mukai Y."/>
            <person name="Nagasaki H."/>
            <person name="Nagata Y."/>
            <person name="Naito S."/>
            <person name="Nakashima M."/>
            <person name="Nakama Y."/>
            <person name="Nakamichi Y."/>
            <person name="Nakamura M."/>
            <person name="Meguro A."/>
            <person name="Negishi M."/>
            <person name="Ohta I."/>
            <person name="Ohta T."/>
            <person name="Okamoto M."/>
            <person name="Ono N."/>
            <person name="Saji S."/>
            <person name="Sakaguchi M."/>
            <person name="Sakai K."/>
            <person name="Shibata M."/>
            <person name="Shimokawa T."/>
            <person name="Song J."/>
            <person name="Takazaki Y."/>
            <person name="Terasawa K."/>
            <person name="Tsugane M."/>
            <person name="Tsuji K."/>
            <person name="Ueda S."/>
            <person name="Waki K."/>
            <person name="Yamagata H."/>
            <person name="Yamamoto M."/>
            <person name="Yamamoto S."/>
            <person name="Yamane H."/>
            <person name="Yoshiki S."/>
            <person name="Yoshihara R."/>
            <person name="Yukawa K."/>
            <person name="Zhong H."/>
            <person name="Yano M."/>
            <person name="Yuan Q."/>
            <person name="Ouyang S."/>
            <person name="Liu J."/>
            <person name="Jones K.M."/>
            <person name="Gansberger K."/>
            <person name="Moffat K."/>
            <person name="Hill J."/>
            <person name="Bera J."/>
            <person name="Fadrosh D."/>
            <person name="Jin S."/>
            <person name="Johri S."/>
            <person name="Kim M."/>
            <person name="Overton L."/>
            <person name="Reardon M."/>
            <person name="Tsitrin T."/>
            <person name="Vuong H."/>
            <person name="Weaver B."/>
            <person name="Ciecko A."/>
            <person name="Tallon L."/>
            <person name="Jackson J."/>
            <person name="Pai G."/>
            <person name="Aken S.V."/>
            <person name="Utterback T."/>
            <person name="Reidmuller S."/>
            <person name="Feldblyum T."/>
            <person name="Hsiao J."/>
            <person name="Zismann V."/>
            <person name="Iobst S."/>
            <person name="de Vazeille A.R."/>
            <person name="Buell C.R."/>
            <person name="Ying K."/>
            <person name="Li Y."/>
            <person name="Lu T."/>
            <person name="Huang Y."/>
            <person name="Zhao Q."/>
            <person name="Feng Q."/>
            <person name="Zhang L."/>
            <person name="Zhu J."/>
            <person name="Weng Q."/>
            <person name="Mu J."/>
            <person name="Lu Y."/>
            <person name="Fan D."/>
            <person name="Liu Y."/>
            <person name="Guan J."/>
            <person name="Zhang Y."/>
            <person name="Yu S."/>
            <person name="Liu X."/>
            <person name="Zhang Y."/>
            <person name="Hong G."/>
            <person name="Han B."/>
            <person name="Choisne N."/>
            <person name="Demange N."/>
            <person name="Orjeda G."/>
            <person name="Samain S."/>
            <person name="Cattolico L."/>
            <person name="Pelletier E."/>
            <person name="Couloux A."/>
            <person name="Segurens B."/>
            <person name="Wincker P."/>
            <person name="D'Hont A."/>
            <person name="Scarpelli C."/>
            <person name="Weissenbach J."/>
            <person name="Salanoubat M."/>
            <person name="Quetier F."/>
            <person name="Yu Y."/>
            <person name="Kim H.R."/>
            <person name="Rambo T."/>
            <person name="Currie J."/>
            <person name="Collura K."/>
            <person name="Luo M."/>
            <person name="Yang T."/>
            <person name="Ammiraju J.S.S."/>
            <person name="Engler F."/>
            <person name="Soderlund C."/>
            <person name="Wing R.A."/>
            <person name="Palmer L.E."/>
            <person name="de la Bastide M."/>
            <person name="Spiegel L."/>
            <person name="Nascimento L."/>
            <person name="Zutavern T."/>
            <person name="O'Shaughnessy A."/>
            <person name="Dike S."/>
            <person name="Dedhia N."/>
            <person name="Preston R."/>
            <person name="Balija V."/>
            <person name="McCombie W.R."/>
            <person name="Chow T."/>
            <person name="Chen H."/>
            <person name="Chung M."/>
            <person name="Chen C."/>
            <person name="Shaw J."/>
            <person name="Wu H."/>
            <person name="Hsiao K."/>
            <person name="Chao Y."/>
            <person name="Chu M."/>
            <person name="Cheng C."/>
            <person name="Hour A."/>
            <person name="Lee P."/>
            <person name="Lin S."/>
            <person name="Lin Y."/>
            <person name="Liou J."/>
            <person name="Liu S."/>
            <person name="Hsing Y."/>
            <person name="Raghuvanshi S."/>
            <person name="Mohanty A."/>
            <person name="Bharti A.K."/>
            <person name="Gaur A."/>
            <person name="Gupta V."/>
            <person name="Kumar D."/>
            <person name="Ravi V."/>
            <person name="Vij S."/>
            <person name="Kapur A."/>
            <person name="Khurana P."/>
            <person name="Khurana P."/>
            <person name="Khurana J.P."/>
            <person name="Tyagi A.K."/>
            <person name="Gaikwad K."/>
            <person name="Singh A."/>
            <person name="Dalal V."/>
            <person name="Srivastava S."/>
            <person name="Dixit A."/>
            <person name="Pal A.K."/>
            <person name="Ghazi I.A."/>
            <person name="Yadav M."/>
            <person name="Pandit A."/>
            <person name="Bhargava A."/>
            <person name="Sureshbabu K."/>
            <person name="Batra K."/>
            <person name="Sharma T.R."/>
            <person name="Mohapatra T."/>
            <person name="Singh N.K."/>
            <person name="Messing J."/>
            <person name="Nelson A.B."/>
            <person name="Fuks G."/>
            <person name="Kavchok S."/>
            <person name="Keizer G."/>
            <person name="Linton E."/>
            <person name="Llaca V."/>
            <person name="Song R."/>
            <person name="Tanyolac B."/>
            <person name="Young S."/>
            <person name="Ho-Il K."/>
            <person name="Hahn J.H."/>
            <person name="Sangsakoo G."/>
            <person name="Vanavichit A."/>
            <person name="de Mattos Luiz.A.T."/>
            <person name="Zimmer P.D."/>
            <person name="Malone G."/>
            <person name="Dellagostin O."/>
            <person name="de Oliveira A.C."/>
            <person name="Bevan M."/>
            <person name="Bancroft I."/>
            <person name="Minx P."/>
            <person name="Cordum H."/>
            <person name="Wilson R."/>
            <person name="Cheng Z."/>
            <person name="Jin W."/>
            <person name="Jiang J."/>
            <person name="Leong S.A."/>
            <person name="Iwama H."/>
            <person name="Gojobori T."/>
            <person name="Itoh T."/>
            <person name="Niimura Y."/>
            <person name="Fujii Y."/>
            <person name="Habara T."/>
            <person name="Sakai H."/>
            <person name="Sato Y."/>
            <person name="Wilson G."/>
            <person name="Kumar K."/>
            <person name="McCouch S."/>
            <person name="Juretic N."/>
            <person name="Hoen D."/>
            <person name="Wright S."/>
            <person name="Bruskiewich R."/>
            <person name="Bureau T."/>
            <person name="Miyao A."/>
            <person name="Hirochika H."/>
            <person name="Nishikawa T."/>
            <person name="Kadowaki K."/>
            <person name="Sugiura M."/>
            <person name="Burr B."/>
            <person name="Sasaki T."/>
        </authorList>
    </citation>
    <scope>NUCLEOTIDE SEQUENCE [LARGE SCALE GENOMIC DNA]</scope>
    <source>
        <strain evidence="3">cv. Nipponbare</strain>
    </source>
</reference>
<gene>
    <name evidence="2" type="primary">OJ1790_D02.13</name>
</gene>
<proteinExistence type="predicted"/>
<sequence>MGSARRKCLYRIRSPETPPPPPPPNSLWIHGRTLADHRIRPAGAADTIVAASSTAVKGETKGGGGWDERGGEGVAERERDEPGDSPTWWSEGIVVAEF</sequence>
<feature type="compositionally biased region" description="Basic residues" evidence="1">
    <location>
        <begin position="1"/>
        <end position="10"/>
    </location>
</feature>
<accession>Q6ZD00</accession>
<reference evidence="3" key="2">
    <citation type="journal article" date="2008" name="Nucleic Acids Res.">
        <title>The rice annotation project database (RAP-DB): 2008 update.</title>
        <authorList>
            <consortium name="The rice annotation project (RAP)"/>
        </authorList>
    </citation>
    <scope>GENOME REANNOTATION</scope>
    <source>
        <strain evidence="3">cv. Nipponbare</strain>
    </source>
</reference>
<organism evidence="2 3">
    <name type="scientific">Oryza sativa subsp. japonica</name>
    <name type="common">Rice</name>
    <dbReference type="NCBI Taxonomy" id="39947"/>
    <lineage>
        <taxon>Eukaryota</taxon>
        <taxon>Viridiplantae</taxon>
        <taxon>Streptophyta</taxon>
        <taxon>Embryophyta</taxon>
        <taxon>Tracheophyta</taxon>
        <taxon>Spermatophyta</taxon>
        <taxon>Magnoliopsida</taxon>
        <taxon>Liliopsida</taxon>
        <taxon>Poales</taxon>
        <taxon>Poaceae</taxon>
        <taxon>BOP clade</taxon>
        <taxon>Oryzoideae</taxon>
        <taxon>Oryzeae</taxon>
        <taxon>Oryzinae</taxon>
        <taxon>Oryza</taxon>
        <taxon>Oryza sativa</taxon>
    </lineage>
</organism>
<feature type="compositionally biased region" description="Pro residues" evidence="1">
    <location>
        <begin position="16"/>
        <end position="25"/>
    </location>
</feature>
<feature type="compositionally biased region" description="Basic and acidic residues" evidence="1">
    <location>
        <begin position="66"/>
        <end position="82"/>
    </location>
</feature>
<dbReference type="AlphaFoldDB" id="Q6ZD00"/>
<protein>
    <submittedName>
        <fullName evidence="2">Uncharacterized protein</fullName>
    </submittedName>
</protein>
<dbReference type="EMBL" id="AP004553">
    <property type="protein sequence ID" value="BAD01709.1"/>
    <property type="molecule type" value="Genomic_DNA"/>
</dbReference>
<evidence type="ECO:0000313" key="2">
    <source>
        <dbReference type="EMBL" id="BAD01709.1"/>
    </source>
</evidence>
<name>Q6ZD00_ORYSJ</name>
<dbReference type="Proteomes" id="UP000000763">
    <property type="component" value="Chromosome 8"/>
</dbReference>
<evidence type="ECO:0000313" key="3">
    <source>
        <dbReference type="Proteomes" id="UP000000763"/>
    </source>
</evidence>
<evidence type="ECO:0000256" key="1">
    <source>
        <dbReference type="SAM" id="MobiDB-lite"/>
    </source>
</evidence>